<organism evidence="5 6">
    <name type="scientific">Paraferrimonas haliotis</name>
    <dbReference type="NCBI Taxonomy" id="2013866"/>
    <lineage>
        <taxon>Bacteria</taxon>
        <taxon>Pseudomonadati</taxon>
        <taxon>Pseudomonadota</taxon>
        <taxon>Gammaproteobacteria</taxon>
        <taxon>Alteromonadales</taxon>
        <taxon>Ferrimonadaceae</taxon>
        <taxon>Paraferrimonas</taxon>
    </lineage>
</organism>
<name>A0AA37WXE8_9GAMM</name>
<reference evidence="5 6" key="1">
    <citation type="journal article" date="2014" name="Int. J. Syst. Evol. Microbiol.">
        <title>Complete genome sequence of Corynebacterium casei LMG S-19264T (=DSM 44701T), isolated from a smear-ripened cheese.</title>
        <authorList>
            <consortium name="US DOE Joint Genome Institute (JGI-PGF)"/>
            <person name="Walter F."/>
            <person name="Albersmeier A."/>
            <person name="Kalinowski J."/>
            <person name="Ruckert C."/>
        </authorList>
    </citation>
    <scope>NUCLEOTIDE SEQUENCE [LARGE SCALE GENOMIC DNA]</scope>
    <source>
        <strain evidence="5 6">NBRC 112785</strain>
    </source>
</reference>
<dbReference type="InterPro" id="IPR014614">
    <property type="entry name" value="KsdD_DH"/>
</dbReference>
<evidence type="ECO:0000313" key="5">
    <source>
        <dbReference type="EMBL" id="GLS84272.1"/>
    </source>
</evidence>
<dbReference type="Gene3D" id="3.50.50.60">
    <property type="entry name" value="FAD/NAD(P)-binding domain"/>
    <property type="match status" value="1"/>
</dbReference>
<dbReference type="PANTHER" id="PTHR43260">
    <property type="entry name" value="3-KETOSTEROID-DELTA-1-DEHYDROGENASE"/>
    <property type="match status" value="1"/>
</dbReference>
<dbReference type="Pfam" id="PF00890">
    <property type="entry name" value="FAD_binding_2"/>
    <property type="match status" value="1"/>
</dbReference>
<evidence type="ECO:0000256" key="3">
    <source>
        <dbReference type="ARBA" id="ARBA00023002"/>
    </source>
</evidence>
<sequence>MQKLNTTLETETLIIGGGIAGIVTALELVQAGRQVMLVEKQQASQSGGLARWAFGGMALVGTELQQRMGISDTPQRALADWRSFAGFSQSDFWPKAWADFYVNHSNDMVYQWLKKKGFEFMPAVNWVERGLHGDGNSLPRYHVLWGTGQGLVEGLLEELCQPKFQTLVSLRFACQASTIEQLDDGFQCLIEPDDGETYRVKAKNLVVASGGINGSVERVQQNWPKDQGPMPADILNGASPDADGQVHDEVSRLGGQLTHLDKMWNYAAGIAHPKPHFPGHGLSLIPCKSALWVNALGERIGPMPLITGFDTNDLCRQVNEQPYGYTWHVLNKRIAMKELAISGSEHNPNIRDKRKLSFFRDVLFGNQQLIQQMLEESDDFICADSVSELTDKMNQLTGNNAIKAHVLQQQLDAFDAQLAAKPALQNDDQIRRINHARQWRPDRLRTCKPSPIQIPKNGPLIAIRLRFISRKSLGGIQTNLQSQVLDDGQTPIPGLYSVGEAAGFGGGGISGRRSLEGTFLSSCILTARQAAKHIIG</sequence>
<comment type="cofactor">
    <cofactor evidence="1">
        <name>FAD</name>
        <dbReference type="ChEBI" id="CHEBI:57692"/>
    </cofactor>
</comment>
<dbReference type="SUPFAM" id="SSF51905">
    <property type="entry name" value="FAD/NAD(P)-binding domain"/>
    <property type="match status" value="1"/>
</dbReference>
<keyword evidence="6" id="KW-1185">Reference proteome</keyword>
<evidence type="ECO:0000313" key="6">
    <source>
        <dbReference type="Proteomes" id="UP001157439"/>
    </source>
</evidence>
<comment type="caution">
    <text evidence="5">The sequence shown here is derived from an EMBL/GenBank/DDBJ whole genome shotgun (WGS) entry which is preliminary data.</text>
</comment>
<dbReference type="GO" id="GO:0016627">
    <property type="term" value="F:oxidoreductase activity, acting on the CH-CH group of donors"/>
    <property type="evidence" value="ECO:0007669"/>
    <property type="project" value="InterPro"/>
</dbReference>
<dbReference type="Proteomes" id="UP001157439">
    <property type="component" value="Unassembled WGS sequence"/>
</dbReference>
<evidence type="ECO:0000259" key="4">
    <source>
        <dbReference type="Pfam" id="PF00890"/>
    </source>
</evidence>
<dbReference type="PANTHER" id="PTHR43260:SF1">
    <property type="entry name" value="KSDD-LIKE STEROID DEHYDROGENASE RV0785"/>
    <property type="match status" value="1"/>
</dbReference>
<dbReference type="AlphaFoldDB" id="A0AA37WXE8"/>
<proteinExistence type="predicted"/>
<accession>A0AA37WXE8</accession>
<gene>
    <name evidence="5" type="ORF">GCM10007894_22490</name>
</gene>
<keyword evidence="2" id="KW-0285">Flavoprotein</keyword>
<dbReference type="RefSeq" id="WP_095498240.1">
    <property type="nucleotide sequence ID" value="NZ_BSPO01000003.1"/>
</dbReference>
<dbReference type="InterPro" id="IPR003953">
    <property type="entry name" value="FAD-dep_OxRdtase_2_FAD-bd"/>
</dbReference>
<dbReference type="PIRSF" id="PIRSF036654">
    <property type="entry name" value="UCP036654"/>
    <property type="match status" value="1"/>
</dbReference>
<dbReference type="InterPro" id="IPR036188">
    <property type="entry name" value="FAD/NAD-bd_sf"/>
</dbReference>
<dbReference type="InterPro" id="IPR027477">
    <property type="entry name" value="Succ_DH/fumarate_Rdtase_cat_sf"/>
</dbReference>
<feature type="domain" description="FAD-dependent oxidoreductase 2 FAD-binding" evidence="4">
    <location>
        <begin position="12"/>
        <end position="520"/>
    </location>
</feature>
<protein>
    <submittedName>
        <fullName evidence="5">FAD-binding dehydrogenase</fullName>
    </submittedName>
</protein>
<evidence type="ECO:0000256" key="1">
    <source>
        <dbReference type="ARBA" id="ARBA00001974"/>
    </source>
</evidence>
<dbReference type="NCBIfam" id="NF009472">
    <property type="entry name" value="PRK12834.1"/>
    <property type="match status" value="1"/>
</dbReference>
<dbReference type="EMBL" id="BSPO01000003">
    <property type="protein sequence ID" value="GLS84272.1"/>
    <property type="molecule type" value="Genomic_DNA"/>
</dbReference>
<evidence type="ECO:0000256" key="2">
    <source>
        <dbReference type="ARBA" id="ARBA00022630"/>
    </source>
</evidence>
<dbReference type="Gene3D" id="3.90.700.10">
    <property type="entry name" value="Succinate dehydrogenase/fumarate reductase flavoprotein, catalytic domain"/>
    <property type="match status" value="1"/>
</dbReference>
<keyword evidence="3" id="KW-0560">Oxidoreductase</keyword>